<dbReference type="GO" id="GO:0005634">
    <property type="term" value="C:nucleus"/>
    <property type="evidence" value="ECO:0007669"/>
    <property type="project" value="UniProtKB-SubCell"/>
</dbReference>
<dbReference type="InterPro" id="IPR037802">
    <property type="entry name" value="SGF29"/>
</dbReference>
<evidence type="ECO:0000256" key="3">
    <source>
        <dbReference type="ARBA" id="ARBA00023163"/>
    </source>
</evidence>
<evidence type="ECO:0000313" key="7">
    <source>
        <dbReference type="Proteomes" id="UP000035681"/>
    </source>
</evidence>
<sequence>MKNSKSSDDNQSNVSDEEGNEEIHEMIDNLVTSLKKFKEKRSQIGEKIRKNLDNESDEKPDSDDVEEFTRYFDETYDITKQLINEMSNAAFTTFKYSAFDDPDVKTADFLRSLNLYGELLPPYIPKDHAQVIEGVGGIPYSKDSILTEESFVVAYINNMWCLGMVKQCKINAQNLELSTYYVVDVEDRERPGSWYLRDKLTPLPKYKADPICHSHALFERNTIVIAMYPQTTCFFKAIVLEKPSRFKDKYILTFENDASKNEWSEKMIIPQAFVLAYDDKIFTANSKTLAAKRSHLKKK</sequence>
<evidence type="ECO:0000256" key="4">
    <source>
        <dbReference type="ARBA" id="ARBA00023242"/>
    </source>
</evidence>
<accession>A0A0K0E8U7</accession>
<keyword evidence="2" id="KW-0805">Transcription regulation</keyword>
<keyword evidence="4" id="KW-0539">Nucleus</keyword>
<dbReference type="STRING" id="6248.A0A0K0E8U7"/>
<keyword evidence="3" id="KW-0804">Transcription</keyword>
<name>A0A0K0E8U7_STRER</name>
<dbReference type="WBParaSite" id="TCONS_00002935.p1">
    <property type="protein sequence ID" value="TCONS_00002935.p1"/>
    <property type="gene ID" value="XLOC_002716"/>
</dbReference>
<feature type="domain" description="SGF29 C-terminal" evidence="6">
    <location>
        <begin position="142"/>
        <end position="283"/>
    </location>
</feature>
<dbReference type="WBParaSite" id="SSTP_0000593000.1">
    <property type="protein sequence ID" value="SSTP_0000593000.1"/>
    <property type="gene ID" value="SSTP_0000593000"/>
</dbReference>
<evidence type="ECO:0000256" key="5">
    <source>
        <dbReference type="SAM" id="MobiDB-lite"/>
    </source>
</evidence>
<dbReference type="Pfam" id="PF07039">
    <property type="entry name" value="SGF29_Tudor"/>
    <property type="match status" value="1"/>
</dbReference>
<organism evidence="8">
    <name type="scientific">Strongyloides stercoralis</name>
    <name type="common">Threadworm</name>
    <dbReference type="NCBI Taxonomy" id="6248"/>
    <lineage>
        <taxon>Eukaryota</taxon>
        <taxon>Metazoa</taxon>
        <taxon>Ecdysozoa</taxon>
        <taxon>Nematoda</taxon>
        <taxon>Chromadorea</taxon>
        <taxon>Rhabditida</taxon>
        <taxon>Tylenchina</taxon>
        <taxon>Panagrolaimomorpha</taxon>
        <taxon>Strongyloidoidea</taxon>
        <taxon>Strongyloididae</taxon>
        <taxon>Strongyloides</taxon>
    </lineage>
</organism>
<evidence type="ECO:0000313" key="9">
    <source>
        <dbReference type="WBParaSite" id="TCONS_00002935.p1"/>
    </source>
</evidence>
<keyword evidence="7" id="KW-1185">Reference proteome</keyword>
<feature type="region of interest" description="Disordered" evidence="5">
    <location>
        <begin position="1"/>
        <end position="23"/>
    </location>
</feature>
<evidence type="ECO:0000313" key="8">
    <source>
        <dbReference type="WBParaSite" id="SSTP_0000593000.1"/>
    </source>
</evidence>
<dbReference type="AlphaFoldDB" id="A0A0K0E8U7"/>
<dbReference type="Proteomes" id="UP000035681">
    <property type="component" value="Unplaced"/>
</dbReference>
<proteinExistence type="predicted"/>
<dbReference type="PANTHER" id="PTHR21539:SF0">
    <property type="entry name" value="SAGA-ASSOCIATED FACTOR 29"/>
    <property type="match status" value="1"/>
</dbReference>
<dbReference type="GO" id="GO:0000124">
    <property type="term" value="C:SAGA complex"/>
    <property type="evidence" value="ECO:0007669"/>
    <property type="project" value="InterPro"/>
</dbReference>
<dbReference type="Gene3D" id="2.30.30.140">
    <property type="match status" value="1"/>
</dbReference>
<comment type="subcellular location">
    <subcellularLocation>
        <location evidence="1">Nucleus</location>
    </subcellularLocation>
</comment>
<evidence type="ECO:0000256" key="2">
    <source>
        <dbReference type="ARBA" id="ARBA00023015"/>
    </source>
</evidence>
<reference evidence="8" key="1">
    <citation type="submission" date="2015-08" db="UniProtKB">
        <authorList>
            <consortium name="WormBaseParasite"/>
        </authorList>
    </citation>
    <scope>IDENTIFICATION</scope>
</reference>
<dbReference type="InterPro" id="IPR047287">
    <property type="entry name" value="Tudor_SGF29_rpt2"/>
</dbReference>
<evidence type="ECO:0000259" key="6">
    <source>
        <dbReference type="PROSITE" id="PS51518"/>
    </source>
</evidence>
<evidence type="ECO:0000256" key="1">
    <source>
        <dbReference type="ARBA" id="ARBA00004123"/>
    </source>
</evidence>
<dbReference type="PANTHER" id="PTHR21539">
    <property type="entry name" value="SAGA-ASSOCIATED FACTOR 29"/>
    <property type="match status" value="1"/>
</dbReference>
<dbReference type="CDD" id="cd20394">
    <property type="entry name" value="Tudor_SGF29_rpt2"/>
    <property type="match status" value="1"/>
</dbReference>
<dbReference type="PROSITE" id="PS51518">
    <property type="entry name" value="SGF29_C"/>
    <property type="match status" value="1"/>
</dbReference>
<dbReference type="InterPro" id="IPR010750">
    <property type="entry name" value="SGF29_tudor-like_dom"/>
</dbReference>
<protein>
    <submittedName>
        <fullName evidence="8 9">SGF29 C-terminal domain-containing protein</fullName>
    </submittedName>
</protein>